<dbReference type="EMBL" id="JAFJMO010000016">
    <property type="protein sequence ID" value="KAJ8253662.1"/>
    <property type="molecule type" value="Genomic_DNA"/>
</dbReference>
<proteinExistence type="predicted"/>
<organism evidence="1 2">
    <name type="scientific">Conger conger</name>
    <name type="common">Conger eel</name>
    <name type="synonym">Muraena conger</name>
    <dbReference type="NCBI Taxonomy" id="82655"/>
    <lineage>
        <taxon>Eukaryota</taxon>
        <taxon>Metazoa</taxon>
        <taxon>Chordata</taxon>
        <taxon>Craniata</taxon>
        <taxon>Vertebrata</taxon>
        <taxon>Euteleostomi</taxon>
        <taxon>Actinopterygii</taxon>
        <taxon>Neopterygii</taxon>
        <taxon>Teleostei</taxon>
        <taxon>Anguilliformes</taxon>
        <taxon>Congridae</taxon>
        <taxon>Conger</taxon>
    </lineage>
</organism>
<gene>
    <name evidence="1" type="ORF">COCON_G00202740</name>
</gene>
<evidence type="ECO:0000313" key="1">
    <source>
        <dbReference type="EMBL" id="KAJ8253662.1"/>
    </source>
</evidence>
<dbReference type="Proteomes" id="UP001152803">
    <property type="component" value="Unassembled WGS sequence"/>
</dbReference>
<dbReference type="AlphaFoldDB" id="A0A9Q1CZP6"/>
<comment type="caution">
    <text evidence="1">The sequence shown here is derived from an EMBL/GenBank/DDBJ whole genome shotgun (WGS) entry which is preliminary data.</text>
</comment>
<sequence>MAERVKMIRWSWSQKTTYIEVLLGCLRSEARSQSKSAEELWQVLQHAWNNLPADCLIELQDSVGYLTEVIQTAARSVTCEVFCCCSPSASRSNMLTVQGCPSAQHCDLFVILNKSAYLL</sequence>
<evidence type="ECO:0000313" key="2">
    <source>
        <dbReference type="Proteomes" id="UP001152803"/>
    </source>
</evidence>
<keyword evidence="2" id="KW-1185">Reference proteome</keyword>
<name>A0A9Q1CZP6_CONCO</name>
<accession>A0A9Q1CZP6</accession>
<protein>
    <submittedName>
        <fullName evidence="1">Uncharacterized protein</fullName>
    </submittedName>
</protein>
<reference evidence="1" key="1">
    <citation type="journal article" date="2023" name="Science">
        <title>Genome structures resolve the early diversification of teleost fishes.</title>
        <authorList>
            <person name="Parey E."/>
            <person name="Louis A."/>
            <person name="Montfort J."/>
            <person name="Bouchez O."/>
            <person name="Roques C."/>
            <person name="Iampietro C."/>
            <person name="Lluch J."/>
            <person name="Castinel A."/>
            <person name="Donnadieu C."/>
            <person name="Desvignes T."/>
            <person name="Floi Bucao C."/>
            <person name="Jouanno E."/>
            <person name="Wen M."/>
            <person name="Mejri S."/>
            <person name="Dirks R."/>
            <person name="Jansen H."/>
            <person name="Henkel C."/>
            <person name="Chen W.J."/>
            <person name="Zahm M."/>
            <person name="Cabau C."/>
            <person name="Klopp C."/>
            <person name="Thompson A.W."/>
            <person name="Robinson-Rechavi M."/>
            <person name="Braasch I."/>
            <person name="Lecointre G."/>
            <person name="Bobe J."/>
            <person name="Postlethwait J.H."/>
            <person name="Berthelot C."/>
            <person name="Roest Crollius H."/>
            <person name="Guiguen Y."/>
        </authorList>
    </citation>
    <scope>NUCLEOTIDE SEQUENCE</scope>
    <source>
        <strain evidence="1">Concon-B</strain>
    </source>
</reference>